<proteinExistence type="predicted"/>
<feature type="compositionally biased region" description="Polar residues" evidence="1">
    <location>
        <begin position="98"/>
        <end position="112"/>
    </location>
</feature>
<protein>
    <submittedName>
        <fullName evidence="2">Uncharacterized protein</fullName>
    </submittedName>
</protein>
<accession>A0AAD7AXP5</accession>
<comment type="caution">
    <text evidence="2">The sequence shown here is derived from an EMBL/GenBank/DDBJ whole genome shotgun (WGS) entry which is preliminary data.</text>
</comment>
<organism evidence="2 3">
    <name type="scientific">Roridomyces roridus</name>
    <dbReference type="NCBI Taxonomy" id="1738132"/>
    <lineage>
        <taxon>Eukaryota</taxon>
        <taxon>Fungi</taxon>
        <taxon>Dikarya</taxon>
        <taxon>Basidiomycota</taxon>
        <taxon>Agaricomycotina</taxon>
        <taxon>Agaricomycetes</taxon>
        <taxon>Agaricomycetidae</taxon>
        <taxon>Agaricales</taxon>
        <taxon>Marasmiineae</taxon>
        <taxon>Mycenaceae</taxon>
        <taxon>Roridomyces</taxon>
    </lineage>
</organism>
<dbReference type="Proteomes" id="UP001221142">
    <property type="component" value="Unassembled WGS sequence"/>
</dbReference>
<dbReference type="EMBL" id="JARKIF010000227">
    <property type="protein sequence ID" value="KAJ7602433.1"/>
    <property type="molecule type" value="Genomic_DNA"/>
</dbReference>
<name>A0AAD7AXP5_9AGAR</name>
<sequence>MSLTGGIWMGVGTCKKYTGRHRTTSFGKQDRMKADWDHNIDWTSGPSRDYRGDESGVDNVVEAGRHKETTEVQRCGVRECGYRTGKCVTSHAARDGQPASQQLRNVTGSPSWNPAGHRLRPGSESSGVGMGAPAGCGLTALWQCTNIEFTDLNYMIGFETNQSLVWINAGNSQNPLLPGFLMDLAPAMEKIGTRAVRMQAGAGMQVEARTWAEELDLAAGAGMQVEATGTQAEELDLARAHYVPWIVRDKGMEDVISLLNREYMRDMSLTPNAFAIWPALLSANLVMRLKMLLQLVEDVCAICFARPPQGHLIKVRLILHCKEFTTWDQRGVE</sequence>
<evidence type="ECO:0000313" key="3">
    <source>
        <dbReference type="Proteomes" id="UP001221142"/>
    </source>
</evidence>
<evidence type="ECO:0000313" key="2">
    <source>
        <dbReference type="EMBL" id="KAJ7602433.1"/>
    </source>
</evidence>
<keyword evidence="3" id="KW-1185">Reference proteome</keyword>
<gene>
    <name evidence="2" type="ORF">FB45DRAFT_883286</name>
</gene>
<feature type="region of interest" description="Disordered" evidence="1">
    <location>
        <begin position="91"/>
        <end position="126"/>
    </location>
</feature>
<evidence type="ECO:0000256" key="1">
    <source>
        <dbReference type="SAM" id="MobiDB-lite"/>
    </source>
</evidence>
<reference evidence="2" key="1">
    <citation type="submission" date="2023-03" db="EMBL/GenBank/DDBJ databases">
        <title>Massive genome expansion in bonnet fungi (Mycena s.s.) driven by repeated elements and novel gene families across ecological guilds.</title>
        <authorList>
            <consortium name="Lawrence Berkeley National Laboratory"/>
            <person name="Harder C.B."/>
            <person name="Miyauchi S."/>
            <person name="Viragh M."/>
            <person name="Kuo A."/>
            <person name="Thoen E."/>
            <person name="Andreopoulos B."/>
            <person name="Lu D."/>
            <person name="Skrede I."/>
            <person name="Drula E."/>
            <person name="Henrissat B."/>
            <person name="Morin E."/>
            <person name="Kohler A."/>
            <person name="Barry K."/>
            <person name="LaButti K."/>
            <person name="Morin E."/>
            <person name="Salamov A."/>
            <person name="Lipzen A."/>
            <person name="Mereny Z."/>
            <person name="Hegedus B."/>
            <person name="Baldrian P."/>
            <person name="Stursova M."/>
            <person name="Weitz H."/>
            <person name="Taylor A."/>
            <person name="Grigoriev I.V."/>
            <person name="Nagy L.G."/>
            <person name="Martin F."/>
            <person name="Kauserud H."/>
        </authorList>
    </citation>
    <scope>NUCLEOTIDE SEQUENCE</scope>
    <source>
        <strain evidence="2">9284</strain>
    </source>
</reference>
<dbReference type="AlphaFoldDB" id="A0AAD7AXP5"/>